<keyword evidence="1" id="KW-0808">Transferase</keyword>
<dbReference type="Pfam" id="PF13489">
    <property type="entry name" value="Methyltransf_23"/>
    <property type="match status" value="1"/>
</dbReference>
<comment type="caution">
    <text evidence="1">The sequence shown here is derived from an EMBL/GenBank/DDBJ whole genome shotgun (WGS) entry which is preliminary data.</text>
</comment>
<reference evidence="1 2" key="1">
    <citation type="submission" date="2023-07" db="EMBL/GenBank/DDBJ databases">
        <title>Genomic Encyclopedia of Type Strains, Phase IV (KMG-IV): sequencing the most valuable type-strain genomes for metagenomic binning, comparative biology and taxonomic classification.</title>
        <authorList>
            <person name="Goeker M."/>
        </authorList>
    </citation>
    <scope>NUCLEOTIDE SEQUENCE [LARGE SCALE GENOMIC DNA]</scope>
    <source>
        <strain evidence="1 2">DSM 1112</strain>
    </source>
</reference>
<dbReference type="GO" id="GO:0032259">
    <property type="term" value="P:methylation"/>
    <property type="evidence" value="ECO:0007669"/>
    <property type="project" value="UniProtKB-KW"/>
</dbReference>
<evidence type="ECO:0000313" key="1">
    <source>
        <dbReference type="EMBL" id="MDQ0323592.1"/>
    </source>
</evidence>
<dbReference type="Proteomes" id="UP001230207">
    <property type="component" value="Unassembled WGS sequence"/>
</dbReference>
<dbReference type="EMBL" id="JAUSVF010000003">
    <property type="protein sequence ID" value="MDQ0323592.1"/>
    <property type="molecule type" value="Genomic_DNA"/>
</dbReference>
<dbReference type="CDD" id="cd02440">
    <property type="entry name" value="AdoMet_MTases"/>
    <property type="match status" value="1"/>
</dbReference>
<gene>
    <name evidence="1" type="ORF">QO002_005798</name>
</gene>
<proteinExistence type="predicted"/>
<keyword evidence="1" id="KW-0489">Methyltransferase</keyword>
<dbReference type="Gene3D" id="3.40.50.150">
    <property type="entry name" value="Vaccinia Virus protein VP39"/>
    <property type="match status" value="1"/>
</dbReference>
<organism evidence="1 2">
    <name type="scientific">Pararhizobium capsulatum DSM 1112</name>
    <dbReference type="NCBI Taxonomy" id="1121113"/>
    <lineage>
        <taxon>Bacteria</taxon>
        <taxon>Pseudomonadati</taxon>
        <taxon>Pseudomonadota</taxon>
        <taxon>Alphaproteobacteria</taxon>
        <taxon>Hyphomicrobiales</taxon>
        <taxon>Rhizobiaceae</taxon>
        <taxon>Rhizobium/Agrobacterium group</taxon>
        <taxon>Pararhizobium</taxon>
    </lineage>
</organism>
<dbReference type="InterPro" id="IPR029063">
    <property type="entry name" value="SAM-dependent_MTases_sf"/>
</dbReference>
<protein>
    <submittedName>
        <fullName evidence="1">SAM-dependent methyltransferase</fullName>
    </submittedName>
</protein>
<name>A0ABU0BZA0_9HYPH</name>
<sequence length="194" mass="21328">MNDTTLNFYRANSEEYAADGSAPNPRLFTFLSQCKPNGRVLELGTGGGVDAAAIIENGFKLDATDGSSELAAIASLRIRQPVKTMLFSELDANGVYDGVYACASLTHAPRHELGQVISRIYRAMTENAVVWASFKAGDEEGLDALGRYYNYFEQSQLISLWQASAPWKKIEIEAWTGGAYDRKPTEWLAITAMK</sequence>
<dbReference type="GO" id="GO:0008168">
    <property type="term" value="F:methyltransferase activity"/>
    <property type="evidence" value="ECO:0007669"/>
    <property type="project" value="UniProtKB-KW"/>
</dbReference>
<accession>A0ABU0BZA0</accession>
<dbReference type="RefSeq" id="WP_307236202.1">
    <property type="nucleotide sequence ID" value="NZ_JAUSVF010000003.1"/>
</dbReference>
<dbReference type="SUPFAM" id="SSF53335">
    <property type="entry name" value="S-adenosyl-L-methionine-dependent methyltransferases"/>
    <property type="match status" value="1"/>
</dbReference>
<keyword evidence="2" id="KW-1185">Reference proteome</keyword>
<evidence type="ECO:0000313" key="2">
    <source>
        <dbReference type="Proteomes" id="UP001230207"/>
    </source>
</evidence>